<dbReference type="GO" id="GO:0005524">
    <property type="term" value="F:ATP binding"/>
    <property type="evidence" value="ECO:0007669"/>
    <property type="project" value="UniProtKB-KW"/>
</dbReference>
<feature type="transmembrane region" description="Helical" evidence="11">
    <location>
        <begin position="39"/>
        <end position="62"/>
    </location>
</feature>
<dbReference type="PANTHER" id="PTHR24421:SF10">
    <property type="entry name" value="NITRATE_NITRITE SENSOR PROTEIN NARQ"/>
    <property type="match status" value="1"/>
</dbReference>
<evidence type="ECO:0000256" key="3">
    <source>
        <dbReference type="ARBA" id="ARBA00022553"/>
    </source>
</evidence>
<evidence type="ECO:0000313" key="14">
    <source>
        <dbReference type="Proteomes" id="UP000520198"/>
    </source>
</evidence>
<feature type="domain" description="Signal transduction histidine kinase subgroup 3 dimerisation and phosphoacceptor" evidence="12">
    <location>
        <begin position="291"/>
        <end position="347"/>
    </location>
</feature>
<comment type="catalytic activity">
    <reaction evidence="1">
        <text>ATP + protein L-histidine = ADP + protein N-phospho-L-histidine.</text>
        <dbReference type="EC" id="2.7.13.3"/>
    </reaction>
</comment>
<feature type="transmembrane region" description="Helical" evidence="11">
    <location>
        <begin position="217"/>
        <end position="238"/>
    </location>
</feature>
<dbReference type="InterPro" id="IPR011712">
    <property type="entry name" value="Sig_transdc_His_kin_sub3_dim/P"/>
</dbReference>
<dbReference type="GO" id="GO:0000155">
    <property type="term" value="F:phosphorelay sensor kinase activity"/>
    <property type="evidence" value="ECO:0007669"/>
    <property type="project" value="InterPro"/>
</dbReference>
<dbReference type="InterPro" id="IPR036890">
    <property type="entry name" value="HATPase_C_sf"/>
</dbReference>
<reference evidence="13 14" key="1">
    <citation type="submission" date="2020-06" db="EMBL/GenBank/DDBJ databases">
        <authorList>
            <person name="Grouzdev D.S."/>
        </authorList>
    </citation>
    <scope>NUCLEOTIDE SEQUENCE [LARGE SCALE GENOMIC DNA]</scope>
    <source>
        <strain evidence="13 14">HO-A22</strain>
    </source>
</reference>
<proteinExistence type="predicted"/>
<keyword evidence="4" id="KW-0808">Transferase</keyword>
<keyword evidence="9" id="KW-0175">Coiled coil</keyword>
<feature type="region of interest" description="Disordered" evidence="10">
    <location>
        <begin position="1"/>
        <end position="22"/>
    </location>
</feature>
<dbReference type="PANTHER" id="PTHR24421">
    <property type="entry name" value="NITRATE/NITRITE SENSOR PROTEIN NARX-RELATED"/>
    <property type="match status" value="1"/>
</dbReference>
<evidence type="ECO:0000256" key="10">
    <source>
        <dbReference type="SAM" id="MobiDB-lite"/>
    </source>
</evidence>
<keyword evidence="11" id="KW-1133">Transmembrane helix</keyword>
<keyword evidence="7" id="KW-0067">ATP-binding</keyword>
<evidence type="ECO:0000256" key="11">
    <source>
        <dbReference type="SAM" id="Phobius"/>
    </source>
</evidence>
<accession>A0A7Y6QCQ3</accession>
<keyword evidence="11" id="KW-0472">Membrane</keyword>
<dbReference type="AlphaFoldDB" id="A0A7Y6QCQ3"/>
<evidence type="ECO:0000256" key="1">
    <source>
        <dbReference type="ARBA" id="ARBA00000085"/>
    </source>
</evidence>
<dbReference type="EC" id="2.7.13.3" evidence="2"/>
<feature type="region of interest" description="Disordered" evidence="10">
    <location>
        <begin position="431"/>
        <end position="452"/>
    </location>
</feature>
<dbReference type="RefSeq" id="WP_176356492.1">
    <property type="nucleotide sequence ID" value="NZ_JABWDU010000014.1"/>
</dbReference>
<keyword evidence="11" id="KW-0812">Transmembrane</keyword>
<dbReference type="CDD" id="cd16917">
    <property type="entry name" value="HATPase_UhpB-NarQ-NarX-like"/>
    <property type="match status" value="1"/>
</dbReference>
<evidence type="ECO:0000256" key="2">
    <source>
        <dbReference type="ARBA" id="ARBA00012438"/>
    </source>
</evidence>
<dbReference type="EMBL" id="JABWDU010000014">
    <property type="protein sequence ID" value="NVD43161.1"/>
    <property type="molecule type" value="Genomic_DNA"/>
</dbReference>
<keyword evidence="8" id="KW-0902">Two-component regulatory system</keyword>
<evidence type="ECO:0000256" key="9">
    <source>
        <dbReference type="SAM" id="Coils"/>
    </source>
</evidence>
<keyword evidence="5" id="KW-0547">Nucleotide-binding</keyword>
<dbReference type="GO" id="GO:0016020">
    <property type="term" value="C:membrane"/>
    <property type="evidence" value="ECO:0007669"/>
    <property type="project" value="InterPro"/>
</dbReference>
<keyword evidence="14" id="KW-1185">Reference proteome</keyword>
<dbReference type="Gene3D" id="1.20.5.1930">
    <property type="match status" value="1"/>
</dbReference>
<evidence type="ECO:0000256" key="5">
    <source>
        <dbReference type="ARBA" id="ARBA00022741"/>
    </source>
</evidence>
<evidence type="ECO:0000256" key="4">
    <source>
        <dbReference type="ARBA" id="ARBA00022679"/>
    </source>
</evidence>
<dbReference type="Gene3D" id="3.30.565.10">
    <property type="entry name" value="Histidine kinase-like ATPase, C-terminal domain"/>
    <property type="match status" value="1"/>
</dbReference>
<feature type="coiled-coil region" evidence="9">
    <location>
        <begin position="242"/>
        <end position="272"/>
    </location>
</feature>
<sequence>MTDLLGGIAGNTPAQERHLDPVESGRWSSPGVWFHRQTLSVQFLLASSVLILLAAAVAGYLISEEVSKSTAHDRAASTALFMQSILEPMAQELDQAKELSPATLVKLDHLFADEQFRSRFPYFELWRPDGTVAYSTSRQLIGRRFNPPAGLVRALSGEVAADYADLSAGEHTLRHFSTRYLEIYSPVRRADSAAIVAVAEVHEDTELLHQEIFEVRLSSWIIVAGASALIMLGLFGIVHRGSATIERQRQKLQQRADEAERVSEEIRMLRDRARLASLRLTDFNEKLTRGIGADLHDGPAQLIGFAVLQIEPARRAKTKGEREQSLEAIGRTLEEALREIRMIARSLLLPDIDRLNLEQVVARAVKLHEARTATTVLVETAGARIALPTVIKTCAYRFVQEGLNNAHRHASGNDQQVTCRIDDAILTLSVRDGGRRPGDPAPQGTSDGGLGIHGLRQRVESLGGTLEFEPGPAGAVLTMTLDLGGGMLDE</sequence>
<gene>
    <name evidence="13" type="ORF">HT585_30280</name>
</gene>
<protein>
    <recommendedName>
        <fullName evidence="2">histidine kinase</fullName>
        <ecNumber evidence="2">2.7.13.3</ecNumber>
    </recommendedName>
</protein>
<dbReference type="GO" id="GO:0046983">
    <property type="term" value="F:protein dimerization activity"/>
    <property type="evidence" value="ECO:0007669"/>
    <property type="project" value="InterPro"/>
</dbReference>
<organism evidence="13 14">
    <name type="scientific">Ensifer oleiphilus</name>
    <dbReference type="NCBI Taxonomy" id="2742698"/>
    <lineage>
        <taxon>Bacteria</taxon>
        <taxon>Pseudomonadati</taxon>
        <taxon>Pseudomonadota</taxon>
        <taxon>Alphaproteobacteria</taxon>
        <taxon>Hyphomicrobiales</taxon>
        <taxon>Rhizobiaceae</taxon>
        <taxon>Sinorhizobium/Ensifer group</taxon>
        <taxon>Ensifer</taxon>
    </lineage>
</organism>
<name>A0A7Y6QCQ3_9HYPH</name>
<evidence type="ECO:0000256" key="6">
    <source>
        <dbReference type="ARBA" id="ARBA00022777"/>
    </source>
</evidence>
<dbReference type="Pfam" id="PF07730">
    <property type="entry name" value="HisKA_3"/>
    <property type="match status" value="1"/>
</dbReference>
<evidence type="ECO:0000256" key="8">
    <source>
        <dbReference type="ARBA" id="ARBA00023012"/>
    </source>
</evidence>
<keyword evidence="3" id="KW-0597">Phosphoprotein</keyword>
<comment type="caution">
    <text evidence="13">The sequence shown here is derived from an EMBL/GenBank/DDBJ whole genome shotgun (WGS) entry which is preliminary data.</text>
</comment>
<dbReference type="Proteomes" id="UP000520198">
    <property type="component" value="Unassembled WGS sequence"/>
</dbReference>
<keyword evidence="6 13" id="KW-0418">Kinase</keyword>
<evidence type="ECO:0000259" key="12">
    <source>
        <dbReference type="Pfam" id="PF07730"/>
    </source>
</evidence>
<evidence type="ECO:0000313" key="13">
    <source>
        <dbReference type="EMBL" id="NVD43161.1"/>
    </source>
</evidence>
<evidence type="ECO:0000256" key="7">
    <source>
        <dbReference type="ARBA" id="ARBA00022840"/>
    </source>
</evidence>
<dbReference type="SUPFAM" id="SSF55874">
    <property type="entry name" value="ATPase domain of HSP90 chaperone/DNA topoisomerase II/histidine kinase"/>
    <property type="match status" value="1"/>
</dbReference>
<dbReference type="InterPro" id="IPR050482">
    <property type="entry name" value="Sensor_HK_TwoCompSys"/>
</dbReference>